<proteinExistence type="predicted"/>
<protein>
    <submittedName>
        <fullName evidence="2">Uncharacterized protein</fullName>
    </submittedName>
</protein>
<reference evidence="2 3" key="1">
    <citation type="submission" date="2018-06" db="EMBL/GenBank/DDBJ databases">
        <authorList>
            <consortium name="Pathogen Informatics"/>
            <person name="Doyle S."/>
        </authorList>
    </citation>
    <scope>NUCLEOTIDE SEQUENCE [LARGE SCALE GENOMIC DNA]</scope>
    <source>
        <strain evidence="2 3">NCTC10283</strain>
    </source>
</reference>
<keyword evidence="1" id="KW-0472">Membrane</keyword>
<evidence type="ECO:0000256" key="1">
    <source>
        <dbReference type="SAM" id="Phobius"/>
    </source>
</evidence>
<dbReference type="OrthoDB" id="10002073at2"/>
<keyword evidence="3" id="KW-1185">Reference proteome</keyword>
<organism evidence="2 3">
    <name type="scientific">Alysiella crassa</name>
    <dbReference type="NCBI Taxonomy" id="153491"/>
    <lineage>
        <taxon>Bacteria</taxon>
        <taxon>Pseudomonadati</taxon>
        <taxon>Pseudomonadota</taxon>
        <taxon>Betaproteobacteria</taxon>
        <taxon>Neisseriales</taxon>
        <taxon>Neisseriaceae</taxon>
        <taxon>Alysiella</taxon>
    </lineage>
</organism>
<gene>
    <name evidence="2" type="ORF">NCTC10283_01877</name>
</gene>
<dbReference type="Proteomes" id="UP000254209">
    <property type="component" value="Unassembled WGS sequence"/>
</dbReference>
<sequence>MTDFLIWYFNLTALQAVEFMFKALLLMILFSLPVIAAYAVFRRFVHAQNHSDSLKTHSEFAETES</sequence>
<evidence type="ECO:0000313" key="3">
    <source>
        <dbReference type="Proteomes" id="UP000254209"/>
    </source>
</evidence>
<name>A0A376BTL0_9NEIS</name>
<feature type="transmembrane region" description="Helical" evidence="1">
    <location>
        <begin position="20"/>
        <end position="41"/>
    </location>
</feature>
<accession>A0A376BTL0</accession>
<evidence type="ECO:0000313" key="2">
    <source>
        <dbReference type="EMBL" id="SSY80322.1"/>
    </source>
</evidence>
<keyword evidence="1" id="KW-0812">Transmembrane</keyword>
<dbReference type="EMBL" id="UFSO01000003">
    <property type="protein sequence ID" value="SSY80322.1"/>
    <property type="molecule type" value="Genomic_DNA"/>
</dbReference>
<dbReference type="AlphaFoldDB" id="A0A376BTL0"/>
<dbReference type="STRING" id="1120980.GCA_000745955_00133"/>
<dbReference type="RefSeq" id="WP_034296424.1">
    <property type="nucleotide sequence ID" value="NZ_CP091519.2"/>
</dbReference>
<keyword evidence="1" id="KW-1133">Transmembrane helix</keyword>